<protein>
    <submittedName>
        <fullName evidence="3">Flagella basal body P-ring formation protein FlgA</fullName>
    </submittedName>
</protein>
<evidence type="ECO:0000313" key="4">
    <source>
        <dbReference type="EMBL" id="TSE23611.1"/>
    </source>
</evidence>
<organism evidence="3 5">
    <name type="scientific">Tepidimonas ignava</name>
    <dbReference type="NCBI Taxonomy" id="114249"/>
    <lineage>
        <taxon>Bacteria</taxon>
        <taxon>Pseudomonadati</taxon>
        <taxon>Pseudomonadota</taxon>
        <taxon>Betaproteobacteria</taxon>
        <taxon>Burkholderiales</taxon>
        <taxon>Tepidimonas</taxon>
    </lineage>
</organism>
<dbReference type="EMBL" id="SMAH01000012">
    <property type="protein sequence ID" value="TCS96266.1"/>
    <property type="molecule type" value="Genomic_DNA"/>
</dbReference>
<evidence type="ECO:0000313" key="6">
    <source>
        <dbReference type="Proteomes" id="UP000315577"/>
    </source>
</evidence>
<dbReference type="OrthoDB" id="8561436at2"/>
<dbReference type="Proteomes" id="UP000295536">
    <property type="component" value="Unassembled WGS sequence"/>
</dbReference>
<proteinExistence type="predicted"/>
<dbReference type="Proteomes" id="UP000315577">
    <property type="component" value="Unassembled WGS sequence"/>
</dbReference>
<dbReference type="PANTHER" id="PTHR36307:SF1">
    <property type="entry name" value="FLAGELLA BASAL BODY P-RING FORMATION PROTEIN FLGA"/>
    <property type="match status" value="1"/>
</dbReference>
<dbReference type="InterPro" id="IPR017585">
    <property type="entry name" value="SAF_FlgA"/>
</dbReference>
<reference evidence="4 6" key="2">
    <citation type="submission" date="2019-07" db="EMBL/GenBank/DDBJ databases">
        <title>Tepidimonas ignava SPS-1037 draft genome.</title>
        <authorList>
            <person name="Da Costa M.S."/>
            <person name="Froufe H.J.C."/>
            <person name="Egas C."/>
            <person name="Albuquerque L."/>
        </authorList>
    </citation>
    <scope>NUCLEOTIDE SEQUENCE [LARGE SCALE GENOMIC DNA]</scope>
    <source>
        <strain evidence="4 6">SPS-1037</strain>
    </source>
</reference>
<accession>A0A4R3LFM0</accession>
<dbReference type="Pfam" id="PF13144">
    <property type="entry name" value="ChapFlgA"/>
    <property type="match status" value="1"/>
</dbReference>
<dbReference type="InterPro" id="IPR041231">
    <property type="entry name" value="FlgA_N"/>
</dbReference>
<dbReference type="CDD" id="cd11614">
    <property type="entry name" value="SAF_CpaB_FlgA_like"/>
    <property type="match status" value="1"/>
</dbReference>
<reference evidence="3 5" key="1">
    <citation type="submission" date="2019-03" db="EMBL/GenBank/DDBJ databases">
        <title>Genomic Encyclopedia of Type Strains, Phase IV (KMG-IV): sequencing the most valuable type-strain genomes for metagenomic binning, comparative biology and taxonomic classification.</title>
        <authorList>
            <person name="Goeker M."/>
        </authorList>
    </citation>
    <scope>NUCLEOTIDE SEQUENCE [LARGE SCALE GENOMIC DNA]</scope>
    <source>
        <strain evidence="3 5">DSM 12034</strain>
    </source>
</reference>
<dbReference type="GO" id="GO:0044780">
    <property type="term" value="P:bacterial-type flagellum assembly"/>
    <property type="evidence" value="ECO:0007669"/>
    <property type="project" value="InterPro"/>
</dbReference>
<keyword evidence="3" id="KW-0969">Cilium</keyword>
<dbReference type="NCBIfam" id="TIGR03170">
    <property type="entry name" value="flgA_cterm"/>
    <property type="match status" value="1"/>
</dbReference>
<dbReference type="EMBL" id="VJNC01000002">
    <property type="protein sequence ID" value="TSE23611.1"/>
    <property type="molecule type" value="Genomic_DNA"/>
</dbReference>
<keyword evidence="6" id="KW-1185">Reference proteome</keyword>
<feature type="domain" description="Flagella basal body P-ring formation protein FlgA SAF" evidence="1">
    <location>
        <begin position="157"/>
        <end position="276"/>
    </location>
</feature>
<feature type="domain" description="FlgA N-terminal" evidence="2">
    <location>
        <begin position="77"/>
        <end position="151"/>
    </location>
</feature>
<sequence length="278" mass="29659">MLPTAAHRPSHRTALRPAPQAAVARLGVAGRGVLAWLAAGLVATGLVAAAHAQPASSTEPSAAVGSDAWREQMSLWLRQQAQTQVQGAQQPSPLRVDVEVGSLDSRLRLAPCQRVEPYLPSGTRLWGRARIGLRCTQGPVAWNVFLPIYVRVWGPGWVLRQPLAGGETLQPHHAEAAEVDWTLQRQPVLVRQQDWVGQQLVRGLAAGQVLYAGSVRAPQVFASGAQVRLRVQGEGFTIVATGEALGDGHVGESVRVRLPSKRVVLGTVVDATTVDVAL</sequence>
<evidence type="ECO:0000259" key="1">
    <source>
        <dbReference type="Pfam" id="PF13144"/>
    </source>
</evidence>
<evidence type="ECO:0000313" key="3">
    <source>
        <dbReference type="EMBL" id="TCS96266.1"/>
    </source>
</evidence>
<comment type="caution">
    <text evidence="3">The sequence shown here is derived from an EMBL/GenBank/DDBJ whole genome shotgun (WGS) entry which is preliminary data.</text>
</comment>
<evidence type="ECO:0000259" key="2">
    <source>
        <dbReference type="Pfam" id="PF17656"/>
    </source>
</evidence>
<dbReference type="Gene3D" id="2.30.30.760">
    <property type="match status" value="1"/>
</dbReference>
<name>A0A4R3LFM0_9BURK</name>
<gene>
    <name evidence="4" type="primary">flgA</name>
    <name evidence="3" type="ORF">EDC36_11255</name>
    <name evidence="4" type="ORF">Tigna_00305</name>
</gene>
<evidence type="ECO:0000313" key="5">
    <source>
        <dbReference type="Proteomes" id="UP000295536"/>
    </source>
</evidence>
<dbReference type="PANTHER" id="PTHR36307">
    <property type="entry name" value="FLAGELLA BASAL BODY P-RING FORMATION PROTEIN FLGA"/>
    <property type="match status" value="1"/>
</dbReference>
<dbReference type="Pfam" id="PF17656">
    <property type="entry name" value="ChapFlgA_N"/>
    <property type="match status" value="1"/>
</dbReference>
<dbReference type="RefSeq" id="WP_132963091.1">
    <property type="nucleotide sequence ID" value="NZ_SMAH01000012.1"/>
</dbReference>
<keyword evidence="3" id="KW-0282">Flagellum</keyword>
<dbReference type="InterPro" id="IPR039246">
    <property type="entry name" value="Flagellar_FlgA"/>
</dbReference>
<dbReference type="AlphaFoldDB" id="A0A4R3LFM0"/>
<keyword evidence="3" id="KW-0966">Cell projection</keyword>